<dbReference type="AlphaFoldDB" id="A0A4Y2A6C6"/>
<keyword evidence="2" id="KW-1185">Reference proteome</keyword>
<reference evidence="1 2" key="1">
    <citation type="journal article" date="2019" name="Sci. Rep.">
        <title>Orb-weaving spider Araneus ventricosus genome elucidates the spidroin gene catalogue.</title>
        <authorList>
            <person name="Kono N."/>
            <person name="Nakamura H."/>
            <person name="Ohtoshi R."/>
            <person name="Moran D.A.P."/>
            <person name="Shinohara A."/>
            <person name="Yoshida Y."/>
            <person name="Fujiwara M."/>
            <person name="Mori M."/>
            <person name="Tomita M."/>
            <person name="Arakawa K."/>
        </authorList>
    </citation>
    <scope>NUCLEOTIDE SEQUENCE [LARGE SCALE GENOMIC DNA]</scope>
</reference>
<name>A0A4Y2A6C6_ARAVE</name>
<protein>
    <submittedName>
        <fullName evidence="1">Uncharacterized protein</fullName>
    </submittedName>
</protein>
<comment type="caution">
    <text evidence="1">The sequence shown here is derived from an EMBL/GenBank/DDBJ whole genome shotgun (WGS) entry which is preliminary data.</text>
</comment>
<dbReference type="Proteomes" id="UP000499080">
    <property type="component" value="Unassembled WGS sequence"/>
</dbReference>
<gene>
    <name evidence="1" type="ORF">AVEN_235417_1</name>
</gene>
<organism evidence="1 2">
    <name type="scientific">Araneus ventricosus</name>
    <name type="common">Orbweaver spider</name>
    <name type="synonym">Epeira ventricosa</name>
    <dbReference type="NCBI Taxonomy" id="182803"/>
    <lineage>
        <taxon>Eukaryota</taxon>
        <taxon>Metazoa</taxon>
        <taxon>Ecdysozoa</taxon>
        <taxon>Arthropoda</taxon>
        <taxon>Chelicerata</taxon>
        <taxon>Arachnida</taxon>
        <taxon>Araneae</taxon>
        <taxon>Araneomorphae</taxon>
        <taxon>Entelegynae</taxon>
        <taxon>Araneoidea</taxon>
        <taxon>Araneidae</taxon>
        <taxon>Araneus</taxon>
    </lineage>
</organism>
<evidence type="ECO:0000313" key="1">
    <source>
        <dbReference type="EMBL" id="GBL74474.1"/>
    </source>
</evidence>
<evidence type="ECO:0000313" key="2">
    <source>
        <dbReference type="Proteomes" id="UP000499080"/>
    </source>
</evidence>
<accession>A0A4Y2A6C6</accession>
<proteinExistence type="predicted"/>
<sequence>MAFRTLSINERQFKQSSDVTIVKASDIWQKTALPIGLLAEAVLVTIPLKSADHLRWSASIVLCTTNSTEQGFLPITTHPTAAAPAIWER</sequence>
<dbReference type="EMBL" id="BGPR01000005">
    <property type="protein sequence ID" value="GBL74474.1"/>
    <property type="molecule type" value="Genomic_DNA"/>
</dbReference>